<keyword evidence="3" id="KW-0809">Transit peptide</keyword>
<dbReference type="GO" id="GO:0003676">
    <property type="term" value="F:nucleic acid binding"/>
    <property type="evidence" value="ECO:0007669"/>
    <property type="project" value="InterPro"/>
</dbReference>
<evidence type="ECO:0000313" key="4">
    <source>
        <dbReference type="EMBL" id="CAD6340236.1"/>
    </source>
</evidence>
<evidence type="ECO:0000256" key="2">
    <source>
        <dbReference type="ARBA" id="ARBA00022472"/>
    </source>
</evidence>
<dbReference type="InterPro" id="IPR038538">
    <property type="entry name" value="MTERF_sf"/>
</dbReference>
<dbReference type="PANTHER" id="PTHR13068:SF238">
    <property type="match status" value="1"/>
</dbReference>
<comment type="caution">
    <text evidence="4">The sequence shown here is derived from an EMBL/GenBank/DDBJ whole genome shotgun (WGS) entry which is preliminary data.</text>
</comment>
<keyword evidence="2" id="KW-0804">Transcription</keyword>
<dbReference type="OrthoDB" id="2017321at2759"/>
<dbReference type="PANTHER" id="PTHR13068">
    <property type="entry name" value="CGI-12 PROTEIN-RELATED"/>
    <property type="match status" value="1"/>
</dbReference>
<reference evidence="4" key="1">
    <citation type="submission" date="2020-10" db="EMBL/GenBank/DDBJ databases">
        <authorList>
            <person name="Han B."/>
            <person name="Lu T."/>
            <person name="Zhao Q."/>
            <person name="Huang X."/>
            <person name="Zhao Y."/>
        </authorList>
    </citation>
    <scope>NUCLEOTIDE SEQUENCE</scope>
</reference>
<comment type="similarity">
    <text evidence="1">Belongs to the mTERF family.</text>
</comment>
<dbReference type="InterPro" id="IPR003690">
    <property type="entry name" value="MTERF"/>
</dbReference>
<name>A0A811SH30_9POAL</name>
<evidence type="ECO:0000256" key="1">
    <source>
        <dbReference type="ARBA" id="ARBA00007692"/>
    </source>
</evidence>
<organism evidence="4 5">
    <name type="scientific">Miscanthus lutarioriparius</name>
    <dbReference type="NCBI Taxonomy" id="422564"/>
    <lineage>
        <taxon>Eukaryota</taxon>
        <taxon>Viridiplantae</taxon>
        <taxon>Streptophyta</taxon>
        <taxon>Embryophyta</taxon>
        <taxon>Tracheophyta</taxon>
        <taxon>Spermatophyta</taxon>
        <taxon>Magnoliopsida</taxon>
        <taxon>Liliopsida</taxon>
        <taxon>Poales</taxon>
        <taxon>Poaceae</taxon>
        <taxon>PACMAD clade</taxon>
        <taxon>Panicoideae</taxon>
        <taxon>Andropogonodae</taxon>
        <taxon>Andropogoneae</taxon>
        <taxon>Saccharinae</taxon>
        <taxon>Miscanthus</taxon>
    </lineage>
</organism>
<gene>
    <name evidence="4" type="ORF">NCGR_LOCUS64334</name>
</gene>
<proteinExistence type="inferred from homology"/>
<dbReference type="SMART" id="SM00733">
    <property type="entry name" value="Mterf"/>
    <property type="match status" value="5"/>
</dbReference>
<protein>
    <submittedName>
        <fullName evidence="4">Uncharacterized protein</fullName>
    </submittedName>
</protein>
<keyword evidence="2" id="KW-0805">Transcription regulation</keyword>
<dbReference type="GO" id="GO:0006353">
    <property type="term" value="P:DNA-templated transcription termination"/>
    <property type="evidence" value="ECO:0007669"/>
    <property type="project" value="UniProtKB-KW"/>
</dbReference>
<dbReference type="Proteomes" id="UP000604825">
    <property type="component" value="Unassembled WGS sequence"/>
</dbReference>
<sequence length="393" mass="42984">MLHLRNHLLPHLRATSPLLSPIHHHRACLLSASAAAPFSLEDYLVAACGLSPAQARKASKQALEEASREAGKPFEELRSSRLNSASNPDAVLALLSSAGVSRADIAAVVAADPLILRSCVNKIGPRLLALRDRIGLSAPQISRFLLVGSRKLRSGDVCPNLEFLISSFGSLEPVLAVMKGSRNILTLDLDRVIKPNFAQFRQCGLTSRDIAQMCSYCPWLIGFQPERVKDFLLRAEDLGVSRGSPMFKHMVAAMSRTNKEKNAATLEFLKRSLGCSESEAAFAVSKTPSILGLSDECLLPKIQFLINEVGLEPQYILQNPSLLTYSLEKRLVPRYCAMKILRAKGLMNSNFCRLAQIGEQKFRLKFIDRHKDSVSGLAHAYATARAGLVPSGV</sequence>
<dbReference type="Gene3D" id="1.25.70.10">
    <property type="entry name" value="Transcription termination factor 3, mitochondrial"/>
    <property type="match status" value="1"/>
</dbReference>
<keyword evidence="5" id="KW-1185">Reference proteome</keyword>
<evidence type="ECO:0000313" key="5">
    <source>
        <dbReference type="Proteomes" id="UP000604825"/>
    </source>
</evidence>
<dbReference type="AlphaFoldDB" id="A0A811SH30"/>
<dbReference type="FunFam" id="1.25.70.10:FF:000001">
    <property type="entry name" value="Mitochondrial transcription termination factor-like"/>
    <property type="match status" value="1"/>
</dbReference>
<dbReference type="Pfam" id="PF02536">
    <property type="entry name" value="mTERF"/>
    <property type="match status" value="2"/>
</dbReference>
<dbReference type="EMBL" id="CAJGYO010000019">
    <property type="protein sequence ID" value="CAD6340236.1"/>
    <property type="molecule type" value="Genomic_DNA"/>
</dbReference>
<evidence type="ECO:0000256" key="3">
    <source>
        <dbReference type="ARBA" id="ARBA00022946"/>
    </source>
</evidence>
<accession>A0A811SH30</accession>
<keyword evidence="2" id="KW-0806">Transcription termination</keyword>